<dbReference type="InterPro" id="IPR050879">
    <property type="entry name" value="Acyltransferase_3"/>
</dbReference>
<dbReference type="GO" id="GO:0009103">
    <property type="term" value="P:lipopolysaccharide biosynthetic process"/>
    <property type="evidence" value="ECO:0007669"/>
    <property type="project" value="TreeGrafter"/>
</dbReference>
<feature type="domain" description="SGNH" evidence="3">
    <location>
        <begin position="419"/>
        <end position="649"/>
    </location>
</feature>
<organism evidence="4 5">
    <name type="scientific">Agrococcus baldri</name>
    <dbReference type="NCBI Taxonomy" id="153730"/>
    <lineage>
        <taxon>Bacteria</taxon>
        <taxon>Bacillati</taxon>
        <taxon>Actinomycetota</taxon>
        <taxon>Actinomycetes</taxon>
        <taxon>Micrococcales</taxon>
        <taxon>Microbacteriaceae</taxon>
        <taxon>Agrococcus</taxon>
    </lineage>
</organism>
<dbReference type="GO" id="GO:0016747">
    <property type="term" value="F:acyltransferase activity, transferring groups other than amino-acyl groups"/>
    <property type="evidence" value="ECO:0007669"/>
    <property type="project" value="InterPro"/>
</dbReference>
<evidence type="ECO:0000313" key="4">
    <source>
        <dbReference type="EMBL" id="SFS14174.1"/>
    </source>
</evidence>
<gene>
    <name evidence="4" type="ORF">SAMN04487783_1784</name>
</gene>
<dbReference type="EMBL" id="FOZN01000003">
    <property type="protein sequence ID" value="SFS14174.1"/>
    <property type="molecule type" value="Genomic_DNA"/>
</dbReference>
<reference evidence="4 5" key="1">
    <citation type="submission" date="2016-10" db="EMBL/GenBank/DDBJ databases">
        <authorList>
            <person name="Varghese N."/>
            <person name="Submissions S."/>
        </authorList>
    </citation>
    <scope>NUCLEOTIDE SEQUENCE [LARGE SCALE GENOMIC DNA]</scope>
    <source>
        <strain evidence="4 5">IAM 15147</strain>
    </source>
</reference>
<keyword evidence="1" id="KW-1133">Transmembrane helix</keyword>
<feature type="transmembrane region" description="Helical" evidence="1">
    <location>
        <begin position="179"/>
        <end position="199"/>
    </location>
</feature>
<feature type="transmembrane region" description="Helical" evidence="1">
    <location>
        <begin position="128"/>
        <end position="146"/>
    </location>
</feature>
<keyword evidence="4" id="KW-0808">Transferase</keyword>
<protein>
    <submittedName>
        <fullName evidence="4">Peptidoglycan/LPS O-acetylase OafA/YrhL, contains acyltransferase and SGNH-hydrolase domains</fullName>
    </submittedName>
</protein>
<feature type="transmembrane region" description="Helical" evidence="1">
    <location>
        <begin position="55"/>
        <end position="74"/>
    </location>
</feature>
<dbReference type="Pfam" id="PF19040">
    <property type="entry name" value="SGNH"/>
    <property type="match status" value="1"/>
</dbReference>
<feature type="transmembrane region" description="Helical" evidence="1">
    <location>
        <begin position="206"/>
        <end position="225"/>
    </location>
</feature>
<dbReference type="AlphaFoldDB" id="A0AA94L012"/>
<dbReference type="PANTHER" id="PTHR23028:SF53">
    <property type="entry name" value="ACYL_TRANSF_3 DOMAIN-CONTAINING PROTEIN"/>
    <property type="match status" value="1"/>
</dbReference>
<feature type="transmembrane region" description="Helical" evidence="1">
    <location>
        <begin position="231"/>
        <end position="250"/>
    </location>
</feature>
<dbReference type="InterPro" id="IPR002656">
    <property type="entry name" value="Acyl_transf_3_dom"/>
</dbReference>
<evidence type="ECO:0000259" key="2">
    <source>
        <dbReference type="Pfam" id="PF01757"/>
    </source>
</evidence>
<feature type="transmembrane region" description="Helical" evidence="1">
    <location>
        <begin position="300"/>
        <end position="320"/>
    </location>
</feature>
<evidence type="ECO:0000256" key="1">
    <source>
        <dbReference type="SAM" id="Phobius"/>
    </source>
</evidence>
<evidence type="ECO:0000259" key="3">
    <source>
        <dbReference type="Pfam" id="PF19040"/>
    </source>
</evidence>
<proteinExistence type="predicted"/>
<keyword evidence="5" id="KW-1185">Reference proteome</keyword>
<keyword evidence="1" id="KW-0812">Transmembrane</keyword>
<sequence length="662" mass="70625">MLVWHLDKDALPGGFVGVDVFFVISGYLMTRWLVERPRLDRATLVDFWSRRSRRILPAATLVLVATLAVGWAVLPATRRTELAGDALWSALYAVNLRFAQGSTDYLQSFEPPSPFQHYWSLAVEEQFYLLWPFLMAAAAVLAVRLGRSRRLTSGAIIVTVIVVSAALSVWWTVASPASAYFVTPTRLWELALGGLVAVLPALAIRGAGWIAAAALAVALASFPLLDSSVPFPGTIAWWPTLATAVVLWAGSADSEGLVHRLLGSRAVQWMGAVSYSVYLWHWPLIVLSNPYDKPVELLSWRSLLLVLATLALAWLTYRFVEEPLRKRSPRLPWATVRGGLLLGATCLAVTLMVAGSMRVIAPANAHVPDYPGPAAVSAGAAAVPEDGTADAVADLERDGYVPAPDELQADLPATYAEGCHVEGSVVEAVACSWGDAGPLVVVVGDSHATQWVPTVQELAQQHGWRVMAMTKAGCPFTDAPVAMYGIAAPYSACTHWNEAVAQVLEEQQPALVLTSNAPTQMWNGTVLEGPAADAALGRGMADAWGAVLDRGGQVVVMRDTPSARFAIEDCVANEPDSPQACSFDRAAGLAGGGTGQTAGLELEPRALEVDLNDAICGETRCPAIVAGVQVYRDRGHLTGSYARSLAEPLERAMAEGGALPLR</sequence>
<dbReference type="InterPro" id="IPR043968">
    <property type="entry name" value="SGNH"/>
</dbReference>
<accession>A0AA94L012</accession>
<feature type="transmembrane region" description="Helical" evidence="1">
    <location>
        <begin position="340"/>
        <end position="361"/>
    </location>
</feature>
<feature type="transmembrane region" description="Helical" evidence="1">
    <location>
        <begin position="262"/>
        <end position="280"/>
    </location>
</feature>
<name>A0AA94L012_9MICO</name>
<dbReference type="Proteomes" id="UP000198506">
    <property type="component" value="Unassembled WGS sequence"/>
</dbReference>
<comment type="caution">
    <text evidence="4">The sequence shown here is derived from an EMBL/GenBank/DDBJ whole genome shotgun (WGS) entry which is preliminary data.</text>
</comment>
<dbReference type="PANTHER" id="PTHR23028">
    <property type="entry name" value="ACETYLTRANSFERASE"/>
    <property type="match status" value="1"/>
</dbReference>
<keyword evidence="4" id="KW-0012">Acyltransferase</keyword>
<keyword evidence="1" id="KW-0472">Membrane</keyword>
<dbReference type="Pfam" id="PF01757">
    <property type="entry name" value="Acyl_transf_3"/>
    <property type="match status" value="1"/>
</dbReference>
<feature type="domain" description="Acyltransferase 3" evidence="2">
    <location>
        <begin position="14"/>
        <end position="318"/>
    </location>
</feature>
<dbReference type="GO" id="GO:0016020">
    <property type="term" value="C:membrane"/>
    <property type="evidence" value="ECO:0007669"/>
    <property type="project" value="TreeGrafter"/>
</dbReference>
<feature type="transmembrane region" description="Helical" evidence="1">
    <location>
        <begin position="153"/>
        <end position="173"/>
    </location>
</feature>
<feature type="transmembrane region" description="Helical" evidence="1">
    <location>
        <begin position="12"/>
        <end position="34"/>
    </location>
</feature>
<evidence type="ECO:0000313" key="5">
    <source>
        <dbReference type="Proteomes" id="UP000198506"/>
    </source>
</evidence>